<keyword evidence="9" id="KW-1185">Reference proteome</keyword>
<dbReference type="GO" id="GO:0042970">
    <property type="term" value="F:homoserine transmembrane transporter activity"/>
    <property type="evidence" value="ECO:0007669"/>
    <property type="project" value="TreeGrafter"/>
</dbReference>
<feature type="transmembrane region" description="Helical" evidence="7">
    <location>
        <begin position="40"/>
        <end position="67"/>
    </location>
</feature>
<dbReference type="RefSeq" id="WP_015853296.1">
    <property type="nucleotide sequence ID" value="NC_012881.1"/>
</dbReference>
<dbReference type="STRING" id="526222.Desal_3432"/>
<evidence type="ECO:0000256" key="1">
    <source>
        <dbReference type="ARBA" id="ARBA00004651"/>
    </source>
</evidence>
<evidence type="ECO:0000256" key="7">
    <source>
        <dbReference type="SAM" id="Phobius"/>
    </source>
</evidence>
<evidence type="ECO:0000256" key="5">
    <source>
        <dbReference type="ARBA" id="ARBA00022989"/>
    </source>
</evidence>
<dbReference type="EMBL" id="CP001649">
    <property type="protein sequence ID" value="ACS81480.1"/>
    <property type="molecule type" value="Genomic_DNA"/>
</dbReference>
<accession>C6BSM4</accession>
<feature type="transmembrane region" description="Helical" evidence="7">
    <location>
        <begin position="6"/>
        <end position="28"/>
    </location>
</feature>
<evidence type="ECO:0000256" key="6">
    <source>
        <dbReference type="ARBA" id="ARBA00023136"/>
    </source>
</evidence>
<dbReference type="KEGG" id="dsa:Desal_3432"/>
<reference evidence="8 9" key="1">
    <citation type="submission" date="2009-06" db="EMBL/GenBank/DDBJ databases">
        <title>Complete sequence of Desulfovibrio salexigens DSM 2638.</title>
        <authorList>
            <consortium name="US DOE Joint Genome Institute"/>
            <person name="Lucas S."/>
            <person name="Copeland A."/>
            <person name="Lapidus A."/>
            <person name="Glavina del Rio T."/>
            <person name="Tice H."/>
            <person name="Bruce D."/>
            <person name="Goodwin L."/>
            <person name="Pitluck S."/>
            <person name="Munk A.C."/>
            <person name="Brettin T."/>
            <person name="Detter J.C."/>
            <person name="Han C."/>
            <person name="Tapia R."/>
            <person name="Larimer F."/>
            <person name="Land M."/>
            <person name="Hauser L."/>
            <person name="Kyrpides N."/>
            <person name="Anderson I."/>
            <person name="Wall J.D."/>
            <person name="Arkin A.P."/>
            <person name="Dehal P."/>
            <person name="Chivian D."/>
            <person name="Giles B."/>
            <person name="Hazen T.C."/>
        </authorList>
    </citation>
    <scope>NUCLEOTIDE SEQUENCE [LARGE SCALE GENOMIC DNA]</scope>
    <source>
        <strain evidence="9">ATCC 14822 / DSM 2638 / NCIMB 8403 / VKM B-1763</strain>
    </source>
</reference>
<name>C6BSM4_MARSD</name>
<dbReference type="PANTHER" id="PTHR30086">
    <property type="entry name" value="ARGININE EXPORTER PROTEIN ARGO"/>
    <property type="match status" value="1"/>
</dbReference>
<keyword evidence="3" id="KW-1003">Cell membrane</keyword>
<gene>
    <name evidence="8" type="ordered locus">Desal_3432</name>
</gene>
<proteinExistence type="inferred from homology"/>
<dbReference type="PANTHER" id="PTHR30086:SF14">
    <property type="entry name" value="HOMOSERINE_HOMOSERINE LACTONE EFFLUX PROTEIN"/>
    <property type="match status" value="1"/>
</dbReference>
<dbReference type="PIRSF" id="PIRSF006324">
    <property type="entry name" value="LeuE"/>
    <property type="match status" value="1"/>
</dbReference>
<evidence type="ECO:0000313" key="9">
    <source>
        <dbReference type="Proteomes" id="UP000002601"/>
    </source>
</evidence>
<sequence length="208" mass="21860">MSIEFWGVYVLTVFLASIIPGPSMILALTHGVKYGAKRAIATALGNSAASFLQAVVSIAGLGALLAASETAFMMVKYAGAAYLVWLGIGVLMSGDFTFDEDSVDAAKSTSNLKLFLQGFWVAAGNPKAIVFFSALFPQFISSGQASIQHFAMLLTLLTIIAFGCMMIYACGGAKIKEVIKGTAVCRYINKVLGTAFVGLGVSLACSRR</sequence>
<dbReference type="OrthoDB" id="9804822at2"/>
<keyword evidence="5 7" id="KW-1133">Transmembrane helix</keyword>
<dbReference type="Proteomes" id="UP000002601">
    <property type="component" value="Chromosome"/>
</dbReference>
<protein>
    <submittedName>
        <fullName evidence="8">Lysine exporter protein (LYSE/YGGA)</fullName>
    </submittedName>
</protein>
<comment type="similarity">
    <text evidence="2">Belongs to the Rht family.</text>
</comment>
<evidence type="ECO:0000256" key="2">
    <source>
        <dbReference type="ARBA" id="ARBA00007928"/>
    </source>
</evidence>
<dbReference type="Pfam" id="PF01810">
    <property type="entry name" value="LysE"/>
    <property type="match status" value="1"/>
</dbReference>
<feature type="transmembrane region" description="Helical" evidence="7">
    <location>
        <begin position="79"/>
        <end position="98"/>
    </location>
</feature>
<keyword evidence="6 7" id="KW-0472">Membrane</keyword>
<feature type="transmembrane region" description="Helical" evidence="7">
    <location>
        <begin position="146"/>
        <end position="170"/>
    </location>
</feature>
<dbReference type="eggNOG" id="COG1280">
    <property type="taxonomic scope" value="Bacteria"/>
</dbReference>
<dbReference type="AlphaFoldDB" id="C6BSM4"/>
<keyword evidence="4 7" id="KW-0812">Transmembrane</keyword>
<dbReference type="GO" id="GO:0005886">
    <property type="term" value="C:plasma membrane"/>
    <property type="evidence" value="ECO:0007669"/>
    <property type="project" value="UniProtKB-SubCell"/>
</dbReference>
<dbReference type="InterPro" id="IPR001123">
    <property type="entry name" value="LeuE-type"/>
</dbReference>
<dbReference type="HOGENOM" id="CLU_079569_2_3_7"/>
<feature type="transmembrane region" description="Helical" evidence="7">
    <location>
        <begin position="119"/>
        <end position="140"/>
    </location>
</feature>
<evidence type="ECO:0000256" key="4">
    <source>
        <dbReference type="ARBA" id="ARBA00022692"/>
    </source>
</evidence>
<comment type="subcellular location">
    <subcellularLocation>
        <location evidence="1">Cell membrane</location>
        <topology evidence="1">Multi-pass membrane protein</topology>
    </subcellularLocation>
</comment>
<organism evidence="8 9">
    <name type="scientific">Maridesulfovibrio salexigens (strain ATCC 14822 / DSM 2638 / NCIMB 8403 / VKM B-1763)</name>
    <name type="common">Desulfovibrio salexigens</name>
    <dbReference type="NCBI Taxonomy" id="526222"/>
    <lineage>
        <taxon>Bacteria</taxon>
        <taxon>Pseudomonadati</taxon>
        <taxon>Thermodesulfobacteriota</taxon>
        <taxon>Desulfovibrionia</taxon>
        <taxon>Desulfovibrionales</taxon>
        <taxon>Desulfovibrionaceae</taxon>
        <taxon>Maridesulfovibrio</taxon>
    </lineage>
</organism>
<evidence type="ECO:0000256" key="3">
    <source>
        <dbReference type="ARBA" id="ARBA00022475"/>
    </source>
</evidence>
<evidence type="ECO:0000313" key="8">
    <source>
        <dbReference type="EMBL" id="ACS81480.1"/>
    </source>
</evidence>